<keyword evidence="4" id="KW-1185">Reference proteome</keyword>
<feature type="coiled-coil region" evidence="1">
    <location>
        <begin position="314"/>
        <end position="370"/>
    </location>
</feature>
<organism evidence="3 4">
    <name type="scientific">Phrynocephalus forsythii</name>
    <dbReference type="NCBI Taxonomy" id="171643"/>
    <lineage>
        <taxon>Eukaryota</taxon>
        <taxon>Metazoa</taxon>
        <taxon>Chordata</taxon>
        <taxon>Craniata</taxon>
        <taxon>Vertebrata</taxon>
        <taxon>Euteleostomi</taxon>
        <taxon>Lepidosauria</taxon>
        <taxon>Squamata</taxon>
        <taxon>Bifurcata</taxon>
        <taxon>Unidentata</taxon>
        <taxon>Episquamata</taxon>
        <taxon>Toxicofera</taxon>
        <taxon>Iguania</taxon>
        <taxon>Acrodonta</taxon>
        <taxon>Agamidae</taxon>
        <taxon>Agaminae</taxon>
        <taxon>Phrynocephalus</taxon>
    </lineage>
</organism>
<evidence type="ECO:0000256" key="2">
    <source>
        <dbReference type="SAM" id="MobiDB-lite"/>
    </source>
</evidence>
<feature type="compositionally biased region" description="Pro residues" evidence="2">
    <location>
        <begin position="57"/>
        <end position="70"/>
    </location>
</feature>
<accession>A0A9Q0XAY6</accession>
<protein>
    <submittedName>
        <fullName evidence="3">Uncharacterized protein</fullName>
    </submittedName>
</protein>
<proteinExistence type="predicted"/>
<gene>
    <name evidence="3" type="ORF">JRQ81_008920</name>
</gene>
<sequence>MFTLQAEGTDMNSQNGALLGAYLAVSLFFVRQAELPGRDRLPPAPPPGPIRLLFVPPKGPLPVPDHPGPGPFHGLREPSGGHRETRPGPQPAAAERHRPGKALEKEAGGLKRQLNASQTETRLARGQATALNNTLRACVHEKIAQECMFNLHFLNLSCPVQVAAHQEQLMALQARAKMAQEDFALKAKLLQGQADQVAKEKEACLVEKLEMQARSDKYRELEAKVLSELEPARQKLASAVDQALSGRALAGCYHSEIAGLRERCQDLSGQLRAQLESLGREVDQKVQEVSQENGALRRQKESCALHLQERDRRLSAQQDQAEREKRILRESQEAELRKALAEQQKLAREKEELQIQLEQSKQACLRMRINPAPPANPALRLPGGSAVGANPAASFPGLLGNAGP</sequence>
<reference evidence="3" key="1">
    <citation type="journal article" date="2023" name="DNA Res.">
        <title>Chromosome-level genome assembly of Phrynocephalus forsythii using third-generation DNA sequencing and Hi-C analysis.</title>
        <authorList>
            <person name="Qi Y."/>
            <person name="Zhao W."/>
            <person name="Zhao Y."/>
            <person name="Niu C."/>
            <person name="Cao S."/>
            <person name="Zhang Y."/>
        </authorList>
    </citation>
    <scope>NUCLEOTIDE SEQUENCE</scope>
    <source>
        <tissue evidence="3">Muscle</tissue>
    </source>
</reference>
<evidence type="ECO:0000256" key="1">
    <source>
        <dbReference type="SAM" id="Coils"/>
    </source>
</evidence>
<comment type="caution">
    <text evidence="3">The sequence shown here is derived from an EMBL/GenBank/DDBJ whole genome shotgun (WGS) entry which is preliminary data.</text>
</comment>
<keyword evidence="1" id="KW-0175">Coiled coil</keyword>
<dbReference type="OrthoDB" id="9944409at2759"/>
<dbReference type="EMBL" id="JAPFRF010000018">
    <property type="protein sequence ID" value="KAJ7308380.1"/>
    <property type="molecule type" value="Genomic_DNA"/>
</dbReference>
<name>A0A9Q0XAY6_9SAUR</name>
<feature type="compositionally biased region" description="Basic and acidic residues" evidence="2">
    <location>
        <begin position="74"/>
        <end position="86"/>
    </location>
</feature>
<dbReference type="AlphaFoldDB" id="A0A9Q0XAY6"/>
<feature type="region of interest" description="Disordered" evidence="2">
    <location>
        <begin position="56"/>
        <end position="99"/>
    </location>
</feature>
<dbReference type="Proteomes" id="UP001142489">
    <property type="component" value="Unassembled WGS sequence"/>
</dbReference>
<evidence type="ECO:0000313" key="3">
    <source>
        <dbReference type="EMBL" id="KAJ7308380.1"/>
    </source>
</evidence>
<feature type="region of interest" description="Disordered" evidence="2">
    <location>
        <begin position="375"/>
        <end position="404"/>
    </location>
</feature>
<evidence type="ECO:0000313" key="4">
    <source>
        <dbReference type="Proteomes" id="UP001142489"/>
    </source>
</evidence>